<dbReference type="RefSeq" id="WP_380216940.1">
    <property type="nucleotide sequence ID" value="NZ_JBHTBN010000002.1"/>
</dbReference>
<keyword evidence="1" id="KW-0812">Transmembrane</keyword>
<accession>A0ABW2MQB3</accession>
<protein>
    <submittedName>
        <fullName evidence="2">Uncharacterized protein</fullName>
    </submittedName>
</protein>
<evidence type="ECO:0000313" key="2">
    <source>
        <dbReference type="EMBL" id="MFC7357091.1"/>
    </source>
</evidence>
<keyword evidence="1" id="KW-1133">Transmembrane helix</keyword>
<feature type="transmembrane region" description="Helical" evidence="1">
    <location>
        <begin position="7"/>
        <end position="25"/>
    </location>
</feature>
<gene>
    <name evidence="2" type="ORF">ACFQO1_05290</name>
</gene>
<sequence length="94" mass="11183">MKKLFKYLKVLVLIVVINQIIIFISNDSIRNGWWKSNSENRFNEHDFLEFDSNLNWNIITEKGKKSGIVQLYIGKKLLISNLTLTEWYLYENKG</sequence>
<dbReference type="Proteomes" id="UP001596415">
    <property type="component" value="Unassembled WGS sequence"/>
</dbReference>
<dbReference type="EMBL" id="JBHTBN010000002">
    <property type="protein sequence ID" value="MFC7357091.1"/>
    <property type="molecule type" value="Genomic_DNA"/>
</dbReference>
<keyword evidence="3" id="KW-1185">Reference proteome</keyword>
<evidence type="ECO:0000313" key="3">
    <source>
        <dbReference type="Proteomes" id="UP001596415"/>
    </source>
</evidence>
<organism evidence="2 3">
    <name type="scientific">Jejudonia soesokkakensis</name>
    <dbReference type="NCBI Taxonomy" id="1323432"/>
    <lineage>
        <taxon>Bacteria</taxon>
        <taxon>Pseudomonadati</taxon>
        <taxon>Bacteroidota</taxon>
        <taxon>Flavobacteriia</taxon>
        <taxon>Flavobacteriales</taxon>
        <taxon>Flavobacteriaceae</taxon>
        <taxon>Jejudonia</taxon>
    </lineage>
</organism>
<evidence type="ECO:0000256" key="1">
    <source>
        <dbReference type="SAM" id="Phobius"/>
    </source>
</evidence>
<comment type="caution">
    <text evidence="2">The sequence shown here is derived from an EMBL/GenBank/DDBJ whole genome shotgun (WGS) entry which is preliminary data.</text>
</comment>
<name>A0ABW2MQB3_9FLAO</name>
<reference evidence="3" key="1">
    <citation type="journal article" date="2019" name="Int. J. Syst. Evol. Microbiol.">
        <title>The Global Catalogue of Microorganisms (GCM) 10K type strain sequencing project: providing services to taxonomists for standard genome sequencing and annotation.</title>
        <authorList>
            <consortium name="The Broad Institute Genomics Platform"/>
            <consortium name="The Broad Institute Genome Sequencing Center for Infectious Disease"/>
            <person name="Wu L."/>
            <person name="Ma J."/>
        </authorList>
    </citation>
    <scope>NUCLEOTIDE SEQUENCE [LARGE SCALE GENOMIC DNA]</scope>
    <source>
        <strain evidence="3">CGMCC 1.16306</strain>
    </source>
</reference>
<keyword evidence="1" id="KW-0472">Membrane</keyword>
<proteinExistence type="predicted"/>